<accession>A0AAU7CVD9</accession>
<dbReference type="Gene3D" id="3.50.50.60">
    <property type="entry name" value="FAD/NAD(P)-binding domain"/>
    <property type="match status" value="1"/>
</dbReference>
<evidence type="ECO:0000313" key="7">
    <source>
        <dbReference type="EMBL" id="XBH09018.1"/>
    </source>
</evidence>
<feature type="domain" description="FAD dependent oxidoreductase" evidence="6">
    <location>
        <begin position="3"/>
        <end position="390"/>
    </location>
</feature>
<dbReference type="EMBL" id="CP121195">
    <property type="protein sequence ID" value="XBH12222.1"/>
    <property type="molecule type" value="Genomic_DNA"/>
</dbReference>
<dbReference type="GO" id="GO:0005737">
    <property type="term" value="C:cytoplasm"/>
    <property type="evidence" value="ECO:0007669"/>
    <property type="project" value="TreeGrafter"/>
</dbReference>
<dbReference type="RefSeq" id="WP_348266527.1">
    <property type="nucleotide sequence ID" value="NZ_CP121194.1"/>
</dbReference>
<organism evidence="8">
    <name type="scientific">Edaphobacter paludis</name>
    <dbReference type="NCBI Taxonomy" id="3035702"/>
    <lineage>
        <taxon>Bacteria</taxon>
        <taxon>Pseudomonadati</taxon>
        <taxon>Acidobacteriota</taxon>
        <taxon>Terriglobia</taxon>
        <taxon>Terriglobales</taxon>
        <taxon>Acidobacteriaceae</taxon>
        <taxon>Edaphobacter</taxon>
    </lineage>
</organism>
<dbReference type="Gene3D" id="3.30.9.10">
    <property type="entry name" value="D-Amino Acid Oxidase, subunit A, domain 2"/>
    <property type="match status" value="1"/>
</dbReference>
<comment type="cofactor">
    <cofactor evidence="1">
        <name>FAD</name>
        <dbReference type="ChEBI" id="CHEBI:57692"/>
    </cofactor>
</comment>
<dbReference type="KEGG" id="epl:P4G45_11005"/>
<dbReference type="AlphaFoldDB" id="A0AAU7D4I4"/>
<evidence type="ECO:0000256" key="5">
    <source>
        <dbReference type="ARBA" id="ARBA00037941"/>
    </source>
</evidence>
<sequence>MEVAIIGAGIVGLATGLQLVKRFPGISLAVLDKEAKVAGHQSGHNSGVIHSGIYYKPGSLKARLCLEGAETMIRFCKEHGVPYELCGKLIVATREDELQRLQELYRRGEQNGLKGLEILSAEQITEYEPTAAGIRAIRVAGTGIVDFAKVTQKYAELITASGEAIYLSHEVTGLKRAHGTTVVETSQGSFEAKLVINCAGLQSDRVSRMANASLDLTIVPFRGEYYDLVPGKENCLRGLLYPVPDPQFPFLGVHFTRRIGGGIEAGPNAVLALEREGYTKTSFRFGDVLEYARFPGFWIMARRHWRMSMHEYHRSWSKASFVQELQRLMPNLTPADLIPGGAGVRAQALDRQGRLIDDFRFVHTDGMVHVCNAPSPAATASLVIGRYIVDTVVKHHAAAWAS</sequence>
<dbReference type="NCBIfam" id="NF008726">
    <property type="entry name" value="PRK11728.1"/>
    <property type="match status" value="1"/>
</dbReference>
<evidence type="ECO:0000256" key="1">
    <source>
        <dbReference type="ARBA" id="ARBA00001974"/>
    </source>
</evidence>
<evidence type="ECO:0000259" key="6">
    <source>
        <dbReference type="Pfam" id="PF01266"/>
    </source>
</evidence>
<dbReference type="InterPro" id="IPR036188">
    <property type="entry name" value="FAD/NAD-bd_sf"/>
</dbReference>
<evidence type="ECO:0000256" key="4">
    <source>
        <dbReference type="ARBA" id="ARBA00023002"/>
    </source>
</evidence>
<accession>A0AAU7D4I4</accession>
<name>A0AAU7D4I4_9BACT</name>
<dbReference type="PANTHER" id="PTHR43104:SF2">
    <property type="entry name" value="L-2-HYDROXYGLUTARATE DEHYDROGENASE, MITOCHONDRIAL"/>
    <property type="match status" value="1"/>
</dbReference>
<dbReference type="Pfam" id="PF01266">
    <property type="entry name" value="DAO"/>
    <property type="match status" value="1"/>
</dbReference>
<keyword evidence="4 8" id="KW-0560">Oxidoreductase</keyword>
<keyword evidence="3" id="KW-0274">FAD</keyword>
<reference evidence="8" key="1">
    <citation type="submission" date="2023-03" db="EMBL/GenBank/DDBJ databases">
        <title>Edaphobacter sp.</title>
        <authorList>
            <person name="Huber K.J."/>
            <person name="Papendorf J."/>
            <person name="Pilke C."/>
            <person name="Bunk B."/>
            <person name="Sproeer C."/>
            <person name="Pester M."/>
        </authorList>
    </citation>
    <scope>NUCLEOTIDE SEQUENCE</scope>
    <source>
        <strain evidence="7">DSM 109919</strain>
        <strain evidence="8">DSM 109920</strain>
    </source>
</reference>
<dbReference type="EC" id="1.1.3.-" evidence="8"/>
<proteinExistence type="inferred from homology"/>
<comment type="similarity">
    <text evidence="5">Belongs to the L2HGDH family.</text>
</comment>
<dbReference type="SUPFAM" id="SSF51905">
    <property type="entry name" value="FAD/NAD(P)-binding domain"/>
    <property type="match status" value="1"/>
</dbReference>
<evidence type="ECO:0000256" key="3">
    <source>
        <dbReference type="ARBA" id="ARBA00022827"/>
    </source>
</evidence>
<gene>
    <name evidence="8" type="primary">lhgO</name>
    <name evidence="7" type="ORF">P4G45_11005</name>
    <name evidence="8" type="ORF">P8936_10950</name>
</gene>
<dbReference type="EMBL" id="CP121194">
    <property type="protein sequence ID" value="XBH09018.1"/>
    <property type="molecule type" value="Genomic_DNA"/>
</dbReference>
<keyword evidence="2" id="KW-0285">Flavoprotein</keyword>
<protein>
    <submittedName>
        <fullName evidence="8">L-2-hydroxyglutarate oxidase</fullName>
        <ecNumber evidence="8">1.1.3.-</ecNumber>
    </submittedName>
</protein>
<dbReference type="GO" id="GO:0047545">
    <property type="term" value="F:(S)-2-hydroxyglutarate dehydrogenase activity"/>
    <property type="evidence" value="ECO:0007669"/>
    <property type="project" value="TreeGrafter"/>
</dbReference>
<dbReference type="PANTHER" id="PTHR43104">
    <property type="entry name" value="L-2-HYDROXYGLUTARATE DEHYDROGENASE, MITOCHONDRIAL"/>
    <property type="match status" value="1"/>
</dbReference>
<evidence type="ECO:0000256" key="2">
    <source>
        <dbReference type="ARBA" id="ARBA00022630"/>
    </source>
</evidence>
<dbReference type="InterPro" id="IPR006076">
    <property type="entry name" value="FAD-dep_OxRdtase"/>
</dbReference>
<evidence type="ECO:0000313" key="8">
    <source>
        <dbReference type="EMBL" id="XBH12222.1"/>
    </source>
</evidence>